<dbReference type="InterPro" id="IPR051052">
    <property type="entry name" value="Diverse_substrate_MTase"/>
</dbReference>
<dbReference type="PANTHER" id="PTHR44942:SF4">
    <property type="entry name" value="METHYLTRANSFERASE TYPE 11 DOMAIN-CONTAINING PROTEIN"/>
    <property type="match status" value="1"/>
</dbReference>
<dbReference type="InterPro" id="IPR041698">
    <property type="entry name" value="Methyltransf_25"/>
</dbReference>
<keyword evidence="5" id="KW-1185">Reference proteome</keyword>
<feature type="domain" description="Methyltransferase" evidence="3">
    <location>
        <begin position="40"/>
        <end position="137"/>
    </location>
</feature>
<reference evidence="4 5" key="1">
    <citation type="journal article" date="2019" name="Int. J. Syst. Evol. Microbiol.">
        <title>The Global Catalogue of Microorganisms (GCM) 10K type strain sequencing project: providing services to taxonomists for standard genome sequencing and annotation.</title>
        <authorList>
            <consortium name="The Broad Institute Genomics Platform"/>
            <consortium name="The Broad Institute Genome Sequencing Center for Infectious Disease"/>
            <person name="Wu L."/>
            <person name="Ma J."/>
        </authorList>
    </citation>
    <scope>NUCLEOTIDE SEQUENCE [LARGE SCALE GENOMIC DNA]</scope>
    <source>
        <strain evidence="4 5">JCM 13022</strain>
    </source>
</reference>
<dbReference type="EMBL" id="BAAALM010000009">
    <property type="protein sequence ID" value="GAA1208365.1"/>
    <property type="molecule type" value="Genomic_DNA"/>
</dbReference>
<comment type="caution">
    <text evidence="4">The sequence shown here is derived from an EMBL/GenBank/DDBJ whole genome shotgun (WGS) entry which is preliminary data.</text>
</comment>
<name>A0ABN1VGA9_9PSEU</name>
<protein>
    <submittedName>
        <fullName evidence="4">Class I SAM-dependent methyltransferase</fullName>
    </submittedName>
</protein>
<sequence length="261" mass="28437">MDLGFRGEVTDFYHRYRRGYPPAVVDTLVNAFSLDHDDVVLDVGCGTGQLTLPLSKHVGVAIGLDPEADMLTRARAAANEDGARNVTWSLGSDEDLTTLHSLLAPRGFAGITIAQAAHWMDHDALFRSCVPTLRPGGGLAVVTNGKPLWQHDTAWSRALYDVLSTWLGTPPRATCGTDDDSQARYRESLGSAGFTVRTAHIEYSDELTLEHVIGSVYSAFGANSLPAPDRRPVFEEMVRTALEPHRPFNEPVRVGLVIGTR</sequence>
<dbReference type="Proteomes" id="UP001500467">
    <property type="component" value="Unassembled WGS sequence"/>
</dbReference>
<dbReference type="InterPro" id="IPR029063">
    <property type="entry name" value="SAM-dependent_MTases_sf"/>
</dbReference>
<evidence type="ECO:0000313" key="5">
    <source>
        <dbReference type="Proteomes" id="UP001500467"/>
    </source>
</evidence>
<dbReference type="Pfam" id="PF13649">
    <property type="entry name" value="Methyltransf_25"/>
    <property type="match status" value="1"/>
</dbReference>
<dbReference type="SUPFAM" id="SSF53335">
    <property type="entry name" value="S-adenosyl-L-methionine-dependent methyltransferases"/>
    <property type="match status" value="1"/>
</dbReference>
<dbReference type="Gene3D" id="3.40.50.150">
    <property type="entry name" value="Vaccinia Virus protein VP39"/>
    <property type="match status" value="1"/>
</dbReference>
<keyword evidence="2" id="KW-0808">Transferase</keyword>
<gene>
    <name evidence="4" type="ORF">GCM10009675_30220</name>
</gene>
<evidence type="ECO:0000256" key="1">
    <source>
        <dbReference type="ARBA" id="ARBA00022603"/>
    </source>
</evidence>
<proteinExistence type="predicted"/>
<keyword evidence="1 4" id="KW-0489">Methyltransferase</keyword>
<dbReference type="CDD" id="cd02440">
    <property type="entry name" value="AdoMet_MTases"/>
    <property type="match status" value="1"/>
</dbReference>
<organism evidence="4 5">
    <name type="scientific">Prauserella alba</name>
    <dbReference type="NCBI Taxonomy" id="176898"/>
    <lineage>
        <taxon>Bacteria</taxon>
        <taxon>Bacillati</taxon>
        <taxon>Actinomycetota</taxon>
        <taxon>Actinomycetes</taxon>
        <taxon>Pseudonocardiales</taxon>
        <taxon>Pseudonocardiaceae</taxon>
        <taxon>Prauserella</taxon>
    </lineage>
</organism>
<evidence type="ECO:0000256" key="2">
    <source>
        <dbReference type="ARBA" id="ARBA00022679"/>
    </source>
</evidence>
<accession>A0ABN1VGA9</accession>
<dbReference type="GO" id="GO:0008168">
    <property type="term" value="F:methyltransferase activity"/>
    <property type="evidence" value="ECO:0007669"/>
    <property type="project" value="UniProtKB-KW"/>
</dbReference>
<dbReference type="PANTHER" id="PTHR44942">
    <property type="entry name" value="METHYLTRANSF_11 DOMAIN-CONTAINING PROTEIN"/>
    <property type="match status" value="1"/>
</dbReference>
<dbReference type="GO" id="GO:0032259">
    <property type="term" value="P:methylation"/>
    <property type="evidence" value="ECO:0007669"/>
    <property type="project" value="UniProtKB-KW"/>
</dbReference>
<evidence type="ECO:0000313" key="4">
    <source>
        <dbReference type="EMBL" id="GAA1208365.1"/>
    </source>
</evidence>
<evidence type="ECO:0000259" key="3">
    <source>
        <dbReference type="Pfam" id="PF13649"/>
    </source>
</evidence>